<feature type="region of interest" description="Disordered" evidence="1">
    <location>
        <begin position="1"/>
        <end position="52"/>
    </location>
</feature>
<feature type="compositionally biased region" description="Polar residues" evidence="1">
    <location>
        <begin position="34"/>
        <end position="43"/>
    </location>
</feature>
<feature type="region of interest" description="Disordered" evidence="1">
    <location>
        <begin position="225"/>
        <end position="246"/>
    </location>
</feature>
<feature type="region of interest" description="Disordered" evidence="1">
    <location>
        <begin position="540"/>
        <end position="560"/>
    </location>
</feature>
<feature type="region of interest" description="Disordered" evidence="1">
    <location>
        <begin position="587"/>
        <end position="689"/>
    </location>
</feature>
<dbReference type="AlphaFoldDB" id="A0A316VLN2"/>
<feature type="compositionally biased region" description="Basic residues" evidence="1">
    <location>
        <begin position="623"/>
        <end position="635"/>
    </location>
</feature>
<feature type="compositionally biased region" description="Basic and acidic residues" evidence="1">
    <location>
        <begin position="264"/>
        <end position="283"/>
    </location>
</feature>
<feature type="compositionally biased region" description="Low complexity" evidence="1">
    <location>
        <begin position="587"/>
        <end position="597"/>
    </location>
</feature>
<feature type="region of interest" description="Disordered" evidence="1">
    <location>
        <begin position="460"/>
        <end position="499"/>
    </location>
</feature>
<name>A0A316VLN2_9BASI</name>
<evidence type="ECO:0000313" key="3">
    <source>
        <dbReference type="Proteomes" id="UP000245771"/>
    </source>
</evidence>
<dbReference type="RefSeq" id="XP_025358290.1">
    <property type="nucleotide sequence ID" value="XM_025500293.1"/>
</dbReference>
<reference evidence="2 3" key="1">
    <citation type="journal article" date="2018" name="Mol. Biol. Evol.">
        <title>Broad Genomic Sampling Reveals a Smut Pathogenic Ancestry of the Fungal Clade Ustilaginomycotina.</title>
        <authorList>
            <person name="Kijpornyongpan T."/>
            <person name="Mondo S.J."/>
            <person name="Barry K."/>
            <person name="Sandor L."/>
            <person name="Lee J."/>
            <person name="Lipzen A."/>
            <person name="Pangilinan J."/>
            <person name="LaButti K."/>
            <person name="Hainaut M."/>
            <person name="Henrissat B."/>
            <person name="Grigoriev I.V."/>
            <person name="Spatafora J.W."/>
            <person name="Aime M.C."/>
        </authorList>
    </citation>
    <scope>NUCLEOTIDE SEQUENCE [LARGE SCALE GENOMIC DNA]</scope>
    <source>
        <strain evidence="2 3">MCA 3882</strain>
    </source>
</reference>
<gene>
    <name evidence="2" type="ORF">FA14DRAFT_170739</name>
</gene>
<feature type="compositionally biased region" description="Polar residues" evidence="1">
    <location>
        <begin position="476"/>
        <end position="499"/>
    </location>
</feature>
<proteinExistence type="predicted"/>
<sequence length="707" mass="75436">MSSSVDEVGVPTDDPMLQDNQLDGKQHSIEETRATTQNDSTSIIDEDDETEAPLLQPVACRLISCMRAPCLKRTTSSSSSPGSQTPSSGGTISPEYGVSPPMTDGSLSTICSSFGAIKQMSSARPKRQVHFAVAPPESGTTYSRENYDRRPIECTRAGSMFDLSLPSRGMCPSYSGEADDEACTEDEKDDDEKTRDNKERMRGFARWAKLKNGGTILGGATLKYTSRSTETTPSEQEAEANTCRLPAHGIRSFGGLAGSIGRSAEVHSMEEVSPEPAEKESNSLHESISSEDQEESDTENAAFRQAVYAALSMSPNATPMPSPSVRTRWECVTSYFDQKVAASELVDHGVQTPDTSKEDGTSGEADDSKSLESNEENRTPRANTSMLDENSLPVPASLSLSMSSSSPSMDTVTTSSSPMSSRCSSTDTWSSHGFAEREMEMDAFENEFMRGMASFGVTAKGTEQDSAVQGEEARNDASSPCETSDSLETDQGTLSSTSMGCLSTQDWMSSCATSPEIGPSDGSRSPIRAPLIALDAAVAQVQGQEDSKGSDETVVPPSNSNGRLCPLSAFSKFPAFLSVHQRRAISQSAPASSSNSPCVQSADEGDDSSLEHKTRSSLQRNSSHSRKSRKSKRMPSHYDSPADSDDAAIVGRANLSGELTSPPRPRRGSAPRSKSMSAAQTATLKKSSFSACSFRSEIEDEGALGGF</sequence>
<organism evidence="2 3">
    <name type="scientific">Meira miltonrushii</name>
    <dbReference type="NCBI Taxonomy" id="1280837"/>
    <lineage>
        <taxon>Eukaryota</taxon>
        <taxon>Fungi</taxon>
        <taxon>Dikarya</taxon>
        <taxon>Basidiomycota</taxon>
        <taxon>Ustilaginomycotina</taxon>
        <taxon>Exobasidiomycetes</taxon>
        <taxon>Exobasidiales</taxon>
        <taxon>Brachybasidiaceae</taxon>
        <taxon>Meira</taxon>
    </lineage>
</organism>
<accession>A0A316VLN2</accession>
<keyword evidence="3" id="KW-1185">Reference proteome</keyword>
<feature type="region of interest" description="Disordered" evidence="1">
    <location>
        <begin position="122"/>
        <end position="144"/>
    </location>
</feature>
<feature type="compositionally biased region" description="Polar residues" evidence="1">
    <location>
        <begin position="676"/>
        <end position="689"/>
    </location>
</feature>
<feature type="compositionally biased region" description="Polar residues" evidence="1">
    <location>
        <begin position="225"/>
        <end position="235"/>
    </location>
</feature>
<feature type="region of interest" description="Disordered" evidence="1">
    <location>
        <begin position="264"/>
        <end position="303"/>
    </location>
</feature>
<feature type="region of interest" description="Disordered" evidence="1">
    <location>
        <begin position="345"/>
        <end position="427"/>
    </location>
</feature>
<feature type="compositionally biased region" description="Low complexity" evidence="1">
    <location>
        <begin position="391"/>
        <end position="427"/>
    </location>
</feature>
<feature type="region of interest" description="Disordered" evidence="1">
    <location>
        <begin position="73"/>
        <end position="104"/>
    </location>
</feature>
<feature type="compositionally biased region" description="Low complexity" evidence="1">
    <location>
        <begin position="74"/>
        <end position="94"/>
    </location>
</feature>
<dbReference type="Proteomes" id="UP000245771">
    <property type="component" value="Unassembled WGS sequence"/>
</dbReference>
<evidence type="ECO:0000313" key="2">
    <source>
        <dbReference type="EMBL" id="PWN37988.1"/>
    </source>
</evidence>
<dbReference type="InParanoid" id="A0A316VLN2"/>
<dbReference type="OrthoDB" id="2555027at2759"/>
<feature type="compositionally biased region" description="Acidic residues" evidence="1">
    <location>
        <begin position="177"/>
        <end position="190"/>
    </location>
</feature>
<feature type="region of interest" description="Disordered" evidence="1">
    <location>
        <begin position="172"/>
        <end position="199"/>
    </location>
</feature>
<feature type="compositionally biased region" description="Basic and acidic residues" evidence="1">
    <location>
        <begin position="22"/>
        <end position="33"/>
    </location>
</feature>
<dbReference type="EMBL" id="KZ819602">
    <property type="protein sequence ID" value="PWN37988.1"/>
    <property type="molecule type" value="Genomic_DNA"/>
</dbReference>
<evidence type="ECO:0000256" key="1">
    <source>
        <dbReference type="SAM" id="MobiDB-lite"/>
    </source>
</evidence>
<protein>
    <submittedName>
        <fullName evidence="2">Uncharacterized protein</fullName>
    </submittedName>
</protein>
<feature type="compositionally biased region" description="Acidic residues" evidence="1">
    <location>
        <begin position="289"/>
        <end position="298"/>
    </location>
</feature>
<dbReference type="GeneID" id="37022074"/>
<feature type="compositionally biased region" description="Basic and acidic residues" evidence="1">
    <location>
        <begin position="355"/>
        <end position="379"/>
    </location>
</feature>